<protein>
    <submittedName>
        <fullName evidence="1">Uncharacterized protein</fullName>
    </submittedName>
</protein>
<name>A0ACB6RWG1_9PLEO</name>
<accession>A0ACB6RWG1</accession>
<dbReference type="EMBL" id="MU006722">
    <property type="protein sequence ID" value="KAF2626119.1"/>
    <property type="molecule type" value="Genomic_DNA"/>
</dbReference>
<evidence type="ECO:0000313" key="2">
    <source>
        <dbReference type="Proteomes" id="UP000799754"/>
    </source>
</evidence>
<comment type="caution">
    <text evidence="1">The sequence shown here is derived from an EMBL/GenBank/DDBJ whole genome shotgun (WGS) entry which is preliminary data.</text>
</comment>
<reference evidence="1" key="1">
    <citation type="journal article" date="2020" name="Stud. Mycol.">
        <title>101 Dothideomycetes genomes: a test case for predicting lifestyles and emergence of pathogens.</title>
        <authorList>
            <person name="Haridas S."/>
            <person name="Albert R."/>
            <person name="Binder M."/>
            <person name="Bloem J."/>
            <person name="Labutti K."/>
            <person name="Salamov A."/>
            <person name="Andreopoulos B."/>
            <person name="Baker S."/>
            <person name="Barry K."/>
            <person name="Bills G."/>
            <person name="Bluhm B."/>
            <person name="Cannon C."/>
            <person name="Castanera R."/>
            <person name="Culley D."/>
            <person name="Daum C."/>
            <person name="Ezra D."/>
            <person name="Gonzalez J."/>
            <person name="Henrissat B."/>
            <person name="Kuo A."/>
            <person name="Liang C."/>
            <person name="Lipzen A."/>
            <person name="Lutzoni F."/>
            <person name="Magnuson J."/>
            <person name="Mondo S."/>
            <person name="Nolan M."/>
            <person name="Ohm R."/>
            <person name="Pangilinan J."/>
            <person name="Park H.-J."/>
            <person name="Ramirez L."/>
            <person name="Alfaro M."/>
            <person name="Sun H."/>
            <person name="Tritt A."/>
            <person name="Yoshinaga Y."/>
            <person name="Zwiers L.-H."/>
            <person name="Turgeon B."/>
            <person name="Goodwin S."/>
            <person name="Spatafora J."/>
            <person name="Crous P."/>
            <person name="Grigoriev I."/>
        </authorList>
    </citation>
    <scope>NUCLEOTIDE SEQUENCE</scope>
    <source>
        <strain evidence="1">CBS 525.71</strain>
    </source>
</reference>
<organism evidence="1 2">
    <name type="scientific">Macroventuria anomochaeta</name>
    <dbReference type="NCBI Taxonomy" id="301207"/>
    <lineage>
        <taxon>Eukaryota</taxon>
        <taxon>Fungi</taxon>
        <taxon>Dikarya</taxon>
        <taxon>Ascomycota</taxon>
        <taxon>Pezizomycotina</taxon>
        <taxon>Dothideomycetes</taxon>
        <taxon>Pleosporomycetidae</taxon>
        <taxon>Pleosporales</taxon>
        <taxon>Pleosporineae</taxon>
        <taxon>Didymellaceae</taxon>
        <taxon>Macroventuria</taxon>
    </lineage>
</organism>
<proteinExistence type="predicted"/>
<evidence type="ECO:0000313" key="1">
    <source>
        <dbReference type="EMBL" id="KAF2626119.1"/>
    </source>
</evidence>
<gene>
    <name evidence="1" type="ORF">BU25DRAFT_459661</name>
</gene>
<keyword evidence="2" id="KW-1185">Reference proteome</keyword>
<sequence length="112" mass="12707">MADGNTSAIPAQTTTLKLSPEDKEAFIKRAMDKKQELANISTTCSTLEAEFNTVMDMKDTVTDRWFRITIMESALEYRDRIMELRATVDKVTREVAALSEDIGRASQKQDRD</sequence>
<dbReference type="Proteomes" id="UP000799754">
    <property type="component" value="Unassembled WGS sequence"/>
</dbReference>